<name>A0A1G7DQJ1_9FLAO</name>
<dbReference type="NCBIfam" id="TIGR04183">
    <property type="entry name" value="Por_Secre_tail"/>
    <property type="match status" value="1"/>
</dbReference>
<evidence type="ECO:0000259" key="2">
    <source>
        <dbReference type="Pfam" id="PF18962"/>
    </source>
</evidence>
<evidence type="ECO:0000256" key="1">
    <source>
        <dbReference type="ARBA" id="ARBA00022729"/>
    </source>
</evidence>
<dbReference type="Pfam" id="PF18962">
    <property type="entry name" value="Por_Secre_tail"/>
    <property type="match status" value="1"/>
</dbReference>
<dbReference type="InterPro" id="IPR026444">
    <property type="entry name" value="Secre_tail"/>
</dbReference>
<feature type="domain" description="Secretion system C-terminal sorting" evidence="2">
    <location>
        <begin position="476"/>
        <end position="544"/>
    </location>
</feature>
<dbReference type="PANTHER" id="PTHR42754:SF1">
    <property type="entry name" value="LIPOPROTEIN"/>
    <property type="match status" value="1"/>
</dbReference>
<evidence type="ECO:0000313" key="4">
    <source>
        <dbReference type="Proteomes" id="UP000199321"/>
    </source>
</evidence>
<accession>A0A1G7DQJ1</accession>
<evidence type="ECO:0000313" key="3">
    <source>
        <dbReference type="EMBL" id="SDE53791.1"/>
    </source>
</evidence>
<sequence>MKFSGFTNNFSIIVKKCFMKKLLSFLLLLLFVTFSYSQDLNILSQNTIGGSNDDRLYCMDKTTDGGYILGGRSTSNISGDKTENSIGSGDYWVVKLDSNENIEWQHTIGGTFDDHLYSIKQTMDGGYILGGISSSNISGDKTEDAMGESDYWIVKIDANGIIEWENTIGGSSRELLYSVVQSPDNGYFIGGYSDSNISGDKTENRIGTNHAMDYWVVKLNTNGIIEWDNTIGGDNEDSLYSVVSTSDGGCILGGHSSSNISGDKTENSKGDKDYWAVKLNSLGAIEWQNTIGGNDSDIVHCISQTTDGGYIFGGTSWSNISGDKTENAIGDGDIWVVKIDSLGQIQWENTIGGNGLDFLESIVQTMDGGYILVSGSDSNISGDKTENSEGLSDYWVVKLNSEGLIEAQNTVGGNGGEAAYSIIQSNNGSYVVAGFSDSDISGDKTEDAIGLYDYWVVRLDGNLGIDDETLKQAITIYPNPTADFLTVASDELSLSEIKIYDTKGTLLKELSEINIKKPIDVSKFAAGIYYVQISSEEKTTTKMFVKQ</sequence>
<keyword evidence="4" id="KW-1185">Reference proteome</keyword>
<reference evidence="3 4" key="1">
    <citation type="submission" date="2016-10" db="EMBL/GenBank/DDBJ databases">
        <authorList>
            <person name="de Groot N.N."/>
        </authorList>
    </citation>
    <scope>NUCLEOTIDE SEQUENCE [LARGE SCALE GENOMIC DNA]</scope>
    <source>
        <strain evidence="3 4">DSM 16195</strain>
    </source>
</reference>
<dbReference type="AlphaFoldDB" id="A0A1G7DQJ1"/>
<dbReference type="PANTHER" id="PTHR42754">
    <property type="entry name" value="ENDOGLUCANASE"/>
    <property type="match status" value="1"/>
</dbReference>
<protein>
    <submittedName>
        <fullName evidence="3">Por secretion system C-terminal sorting domain-containing protein</fullName>
    </submittedName>
</protein>
<dbReference type="EMBL" id="FNBA01000001">
    <property type="protein sequence ID" value="SDE53791.1"/>
    <property type="molecule type" value="Genomic_DNA"/>
</dbReference>
<dbReference type="Proteomes" id="UP000199321">
    <property type="component" value="Unassembled WGS sequence"/>
</dbReference>
<proteinExistence type="predicted"/>
<dbReference type="OrthoDB" id="9811934at2"/>
<gene>
    <name evidence="3" type="ORF">SAMN05421855_1011114</name>
</gene>
<keyword evidence="1" id="KW-0732">Signal</keyword>
<organism evidence="3 4">
    <name type="scientific">Ulvibacter litoralis</name>
    <dbReference type="NCBI Taxonomy" id="227084"/>
    <lineage>
        <taxon>Bacteria</taxon>
        <taxon>Pseudomonadati</taxon>
        <taxon>Bacteroidota</taxon>
        <taxon>Flavobacteriia</taxon>
        <taxon>Flavobacteriales</taxon>
        <taxon>Flavobacteriaceae</taxon>
        <taxon>Ulvibacter</taxon>
    </lineage>
</organism>
<dbReference type="STRING" id="227084.SAMN05421855_1011114"/>